<keyword evidence="2" id="KW-1185">Reference proteome</keyword>
<dbReference type="Gene3D" id="3.60.10.10">
    <property type="entry name" value="Endonuclease/exonuclease/phosphatase"/>
    <property type="match status" value="1"/>
</dbReference>
<proteinExistence type="predicted"/>
<evidence type="ECO:0000313" key="2">
    <source>
        <dbReference type="Proteomes" id="UP000823941"/>
    </source>
</evidence>
<dbReference type="Proteomes" id="UP000823941">
    <property type="component" value="Chromosome 31"/>
</dbReference>
<name>A0ABQ7PQV2_PLUXY</name>
<comment type="caution">
    <text evidence="1">The sequence shown here is derived from an EMBL/GenBank/DDBJ whole genome shotgun (WGS) entry which is preliminary data.</text>
</comment>
<organism evidence="1 2">
    <name type="scientific">Plutella xylostella</name>
    <name type="common">Diamondback moth</name>
    <name type="synonym">Plutella maculipennis</name>
    <dbReference type="NCBI Taxonomy" id="51655"/>
    <lineage>
        <taxon>Eukaryota</taxon>
        <taxon>Metazoa</taxon>
        <taxon>Ecdysozoa</taxon>
        <taxon>Arthropoda</taxon>
        <taxon>Hexapoda</taxon>
        <taxon>Insecta</taxon>
        <taxon>Pterygota</taxon>
        <taxon>Neoptera</taxon>
        <taxon>Endopterygota</taxon>
        <taxon>Lepidoptera</taxon>
        <taxon>Glossata</taxon>
        <taxon>Ditrysia</taxon>
        <taxon>Yponomeutoidea</taxon>
        <taxon>Plutellidae</taxon>
        <taxon>Plutella</taxon>
    </lineage>
</organism>
<gene>
    <name evidence="1" type="ORF">JYU34_022383</name>
</gene>
<evidence type="ECO:0000313" key="1">
    <source>
        <dbReference type="EMBL" id="KAG7295351.1"/>
    </source>
</evidence>
<dbReference type="EMBL" id="JAHIBW010000031">
    <property type="protein sequence ID" value="KAG7295351.1"/>
    <property type="molecule type" value="Genomic_DNA"/>
</dbReference>
<accession>A0ABQ7PQV2</accession>
<dbReference type="SUPFAM" id="SSF56219">
    <property type="entry name" value="DNase I-like"/>
    <property type="match status" value="1"/>
</dbReference>
<protein>
    <submittedName>
        <fullName evidence="1">Uncharacterized protein</fullName>
    </submittedName>
</protein>
<reference evidence="1 2" key="1">
    <citation type="submission" date="2021-06" db="EMBL/GenBank/DDBJ databases">
        <title>A haploid diamondback moth (Plutella xylostella L.) genome assembly resolves 31 chromosomes and identifies a diamide resistance mutation.</title>
        <authorList>
            <person name="Ward C.M."/>
            <person name="Perry K.D."/>
            <person name="Baker G."/>
            <person name="Powis K."/>
            <person name="Heckel D.G."/>
            <person name="Baxter S.W."/>
        </authorList>
    </citation>
    <scope>NUCLEOTIDE SEQUENCE [LARGE SCALE GENOMIC DNA]</scope>
    <source>
        <strain evidence="1 2">LV</strain>
        <tissue evidence="1">Single pupa</tissue>
    </source>
</reference>
<sequence length="100" mass="11446">MQQYSADIMAINETWLREGGDDCAPVVPGYKLRHVPRPRTLRDRGGGVGFYVRHGINTRIRAHPISPTVEQMWLSCTVNSIKLLIGTAYRPEWHWVNMLS</sequence>
<dbReference type="InterPro" id="IPR036691">
    <property type="entry name" value="Endo/exonu/phosph_ase_sf"/>
</dbReference>